<gene>
    <name evidence="1" type="ORF">PHLGIDRAFT_491223</name>
</gene>
<name>A0A0C3S896_PHLG1</name>
<dbReference type="HOGENOM" id="CLU_1030999_0_0_1"/>
<accession>A0A0C3S896</accession>
<evidence type="ECO:0000313" key="1">
    <source>
        <dbReference type="EMBL" id="KIP05160.1"/>
    </source>
</evidence>
<proteinExistence type="predicted"/>
<dbReference type="Proteomes" id="UP000053257">
    <property type="component" value="Unassembled WGS sequence"/>
</dbReference>
<dbReference type="EMBL" id="KN840551">
    <property type="protein sequence ID" value="KIP05160.1"/>
    <property type="molecule type" value="Genomic_DNA"/>
</dbReference>
<organism evidence="1 2">
    <name type="scientific">Phlebiopsis gigantea (strain 11061_1 CR5-6)</name>
    <name type="common">White-rot fungus</name>
    <name type="synonym">Peniophora gigantea</name>
    <dbReference type="NCBI Taxonomy" id="745531"/>
    <lineage>
        <taxon>Eukaryota</taxon>
        <taxon>Fungi</taxon>
        <taxon>Dikarya</taxon>
        <taxon>Basidiomycota</taxon>
        <taxon>Agaricomycotina</taxon>
        <taxon>Agaricomycetes</taxon>
        <taxon>Polyporales</taxon>
        <taxon>Phanerochaetaceae</taxon>
        <taxon>Phlebiopsis</taxon>
    </lineage>
</organism>
<sequence length="270" mass="29811">MSTSTLPEELVEQILSLCDLAPPEWTVRDYFADDGLTLRARIRGRSHGLLLVSRAWYRIGAPLLYAAVALSQPAHARGAAAALRRTPALGLARTPSVERLFLGLQLDVRDHVNGLRAALPLLNPHTVVLAGLGRKWQNALRVEAVLADCVRARWANLTRVWLNASNMPPALLDALQRSSALQEFAAPVSSAWNWLYTRTGHPGVLVDLAKNPALETVYVVARDTWNLKHWEFEVDEAQKAIARDARPASKSSEPTDLEKILELVECVVLT</sequence>
<evidence type="ECO:0008006" key="3">
    <source>
        <dbReference type="Google" id="ProtNLM"/>
    </source>
</evidence>
<protein>
    <recommendedName>
        <fullName evidence="3">F-box domain-containing protein</fullName>
    </recommendedName>
</protein>
<keyword evidence="2" id="KW-1185">Reference proteome</keyword>
<evidence type="ECO:0000313" key="2">
    <source>
        <dbReference type="Proteomes" id="UP000053257"/>
    </source>
</evidence>
<reference evidence="1 2" key="1">
    <citation type="journal article" date="2014" name="PLoS Genet.">
        <title>Analysis of the Phlebiopsis gigantea genome, transcriptome and secretome provides insight into its pioneer colonization strategies of wood.</title>
        <authorList>
            <person name="Hori C."/>
            <person name="Ishida T."/>
            <person name="Igarashi K."/>
            <person name="Samejima M."/>
            <person name="Suzuki H."/>
            <person name="Master E."/>
            <person name="Ferreira P."/>
            <person name="Ruiz-Duenas F.J."/>
            <person name="Held B."/>
            <person name="Canessa P."/>
            <person name="Larrondo L.F."/>
            <person name="Schmoll M."/>
            <person name="Druzhinina I.S."/>
            <person name="Kubicek C.P."/>
            <person name="Gaskell J.A."/>
            <person name="Kersten P."/>
            <person name="St John F."/>
            <person name="Glasner J."/>
            <person name="Sabat G."/>
            <person name="Splinter BonDurant S."/>
            <person name="Syed K."/>
            <person name="Yadav J."/>
            <person name="Mgbeahuruike A.C."/>
            <person name="Kovalchuk A."/>
            <person name="Asiegbu F.O."/>
            <person name="Lackner G."/>
            <person name="Hoffmeister D."/>
            <person name="Rencoret J."/>
            <person name="Gutierrez A."/>
            <person name="Sun H."/>
            <person name="Lindquist E."/>
            <person name="Barry K."/>
            <person name="Riley R."/>
            <person name="Grigoriev I.V."/>
            <person name="Henrissat B."/>
            <person name="Kues U."/>
            <person name="Berka R.M."/>
            <person name="Martinez A.T."/>
            <person name="Covert S.F."/>
            <person name="Blanchette R.A."/>
            <person name="Cullen D."/>
        </authorList>
    </citation>
    <scope>NUCLEOTIDE SEQUENCE [LARGE SCALE GENOMIC DNA]</scope>
    <source>
        <strain evidence="1 2">11061_1 CR5-6</strain>
    </source>
</reference>
<dbReference type="AlphaFoldDB" id="A0A0C3S896"/>